<dbReference type="EC" id="2.7.6.2" evidence="5"/>
<dbReference type="Gene3D" id="3.40.50.10240">
    <property type="entry name" value="Thiamin pyrophosphokinase, catalytic domain"/>
    <property type="match status" value="1"/>
</dbReference>
<dbReference type="GO" id="GO:0009229">
    <property type="term" value="P:thiamine diphosphate biosynthetic process"/>
    <property type="evidence" value="ECO:0007669"/>
    <property type="project" value="InterPro"/>
</dbReference>
<organism evidence="7 8">
    <name type="scientific">Tepidanaerobacter acetatoxydans (strain DSM 21804 / JCM 16047 / Re1)</name>
    <dbReference type="NCBI Taxonomy" id="1209989"/>
    <lineage>
        <taxon>Bacteria</taxon>
        <taxon>Bacillati</taxon>
        <taxon>Bacillota</taxon>
        <taxon>Clostridia</taxon>
        <taxon>Thermosediminibacterales</taxon>
        <taxon>Tepidanaerobacteraceae</taxon>
        <taxon>Tepidanaerobacter</taxon>
    </lineage>
</organism>
<dbReference type="InterPro" id="IPR007373">
    <property type="entry name" value="Thiamin_PyroPKinase_B1-bd"/>
</dbReference>
<dbReference type="GO" id="GO:0030975">
    <property type="term" value="F:thiamine binding"/>
    <property type="evidence" value="ECO:0007669"/>
    <property type="project" value="InterPro"/>
</dbReference>
<dbReference type="Proteomes" id="UP000010802">
    <property type="component" value="Chromosome"/>
</dbReference>
<sequence length="214" mass="23185">MKAVIFGGGDIENYEKVKKYLSCCSIVICADSGARHAFNMGVVPDLLVGDMDSISPADMEKVQKWGVKKQNFPSEKDFTDTELAVCEALKLGADEALLLGGLGNRPDHSLANIFLMVSFKQQGLELKLADGNWEMFLIDEPVEIEGKEGDILSLVPITPKVTGVTTEGLYYPLKGETLLMGPARGISNVFLTSAAKVEIEQGLLLAVKCTEDEI</sequence>
<evidence type="ECO:0000256" key="3">
    <source>
        <dbReference type="ARBA" id="ARBA00022777"/>
    </source>
</evidence>
<accession>F4LRT8</accession>
<dbReference type="eggNOG" id="COG1564">
    <property type="taxonomic scope" value="Bacteria"/>
</dbReference>
<dbReference type="OrthoDB" id="9804377at2"/>
<evidence type="ECO:0000313" key="8">
    <source>
        <dbReference type="Proteomes" id="UP000010802"/>
    </source>
</evidence>
<keyword evidence="3 7" id="KW-0418">Kinase</keyword>
<reference evidence="8" key="1">
    <citation type="journal article" date="2013" name="Genome Announc.">
        <title>First genome sequence of a syntrophic acetate-oxidizing bacterium, Tepidanaerobacter acetatoxydans strain Re1.</title>
        <authorList>
            <person name="Manzoor S."/>
            <person name="Bongcam-Rudloff E."/>
            <person name="Schnurer A."/>
            <person name="Muller B."/>
        </authorList>
    </citation>
    <scope>NUCLEOTIDE SEQUENCE [LARGE SCALE GENOMIC DNA]</scope>
    <source>
        <strain evidence="8">Re1</strain>
    </source>
</reference>
<dbReference type="KEGG" id="tae:TepiRe1_1106"/>
<dbReference type="InterPro" id="IPR006282">
    <property type="entry name" value="Thi_PPkinase"/>
</dbReference>
<dbReference type="AlphaFoldDB" id="F4LRT8"/>
<dbReference type="HOGENOM" id="CLU_044237_1_1_9"/>
<proteinExistence type="predicted"/>
<feature type="domain" description="Thiamin pyrophosphokinase thiamin-binding" evidence="6">
    <location>
        <begin position="146"/>
        <end position="205"/>
    </location>
</feature>
<dbReference type="Pfam" id="PF04263">
    <property type="entry name" value="TPK_catalytic"/>
    <property type="match status" value="1"/>
</dbReference>
<evidence type="ECO:0000259" key="6">
    <source>
        <dbReference type="SMART" id="SM00983"/>
    </source>
</evidence>
<dbReference type="CDD" id="cd07995">
    <property type="entry name" value="TPK"/>
    <property type="match status" value="1"/>
</dbReference>
<keyword evidence="2" id="KW-0547">Nucleotide-binding</keyword>
<dbReference type="SUPFAM" id="SSF63862">
    <property type="entry name" value="Thiamin pyrophosphokinase, substrate-binding domain"/>
    <property type="match status" value="1"/>
</dbReference>
<dbReference type="PANTHER" id="PTHR41299">
    <property type="entry name" value="THIAMINE PYROPHOSPHOKINASE"/>
    <property type="match status" value="1"/>
</dbReference>
<dbReference type="KEGG" id="tep:TepRe1_1008"/>
<dbReference type="PANTHER" id="PTHR41299:SF1">
    <property type="entry name" value="THIAMINE PYROPHOSPHOKINASE"/>
    <property type="match status" value="1"/>
</dbReference>
<evidence type="ECO:0000256" key="5">
    <source>
        <dbReference type="NCBIfam" id="TIGR01378"/>
    </source>
</evidence>
<dbReference type="GO" id="GO:0005524">
    <property type="term" value="F:ATP binding"/>
    <property type="evidence" value="ECO:0007669"/>
    <property type="project" value="UniProtKB-KW"/>
</dbReference>
<dbReference type="RefSeq" id="WP_013778079.1">
    <property type="nucleotide sequence ID" value="NC_015519.1"/>
</dbReference>
<dbReference type="NCBIfam" id="TIGR01378">
    <property type="entry name" value="thi_PPkinase"/>
    <property type="match status" value="1"/>
</dbReference>
<gene>
    <name evidence="7" type="ordered locus">TEPIRE1_1106</name>
</gene>
<keyword evidence="8" id="KW-1185">Reference proteome</keyword>
<dbReference type="PATRIC" id="fig|1209989.3.peg.1213"/>
<evidence type="ECO:0000256" key="1">
    <source>
        <dbReference type="ARBA" id="ARBA00022679"/>
    </source>
</evidence>
<dbReference type="Pfam" id="PF04265">
    <property type="entry name" value="TPK_B1_binding"/>
    <property type="match status" value="1"/>
</dbReference>
<keyword evidence="4" id="KW-0067">ATP-binding</keyword>
<dbReference type="EMBL" id="HF563609">
    <property type="protein sequence ID" value="CCP25822.1"/>
    <property type="molecule type" value="Genomic_DNA"/>
</dbReference>
<evidence type="ECO:0000256" key="2">
    <source>
        <dbReference type="ARBA" id="ARBA00022741"/>
    </source>
</evidence>
<dbReference type="SMART" id="SM00983">
    <property type="entry name" value="TPK_B1_binding"/>
    <property type="match status" value="1"/>
</dbReference>
<dbReference type="InterPro" id="IPR007371">
    <property type="entry name" value="TPK_catalytic"/>
</dbReference>
<dbReference type="STRING" id="1209989.TepRe1_1008"/>
<accession>L0S1Z6</accession>
<name>F4LRT8_TEPAE</name>
<dbReference type="GO" id="GO:0016301">
    <property type="term" value="F:kinase activity"/>
    <property type="evidence" value="ECO:0007669"/>
    <property type="project" value="UniProtKB-KW"/>
</dbReference>
<evidence type="ECO:0000256" key="4">
    <source>
        <dbReference type="ARBA" id="ARBA00022840"/>
    </source>
</evidence>
<keyword evidence="1" id="KW-0808">Transferase</keyword>
<dbReference type="SUPFAM" id="SSF63999">
    <property type="entry name" value="Thiamin pyrophosphokinase, catalytic domain"/>
    <property type="match status" value="1"/>
</dbReference>
<evidence type="ECO:0000313" key="7">
    <source>
        <dbReference type="EMBL" id="CCP25822.1"/>
    </source>
</evidence>
<dbReference type="InterPro" id="IPR053149">
    <property type="entry name" value="TPK"/>
</dbReference>
<dbReference type="InterPro" id="IPR036371">
    <property type="entry name" value="TPK_B1-bd_sf"/>
</dbReference>
<dbReference type="InterPro" id="IPR036759">
    <property type="entry name" value="TPK_catalytic_sf"/>
</dbReference>
<dbReference type="GO" id="GO:0004788">
    <property type="term" value="F:thiamine diphosphokinase activity"/>
    <property type="evidence" value="ECO:0007669"/>
    <property type="project" value="UniProtKB-UniRule"/>
</dbReference>
<protein>
    <recommendedName>
        <fullName evidence="5">Thiamine diphosphokinase</fullName>
        <ecNumber evidence="5">2.7.6.2</ecNumber>
    </recommendedName>
</protein>
<dbReference type="GO" id="GO:0006772">
    <property type="term" value="P:thiamine metabolic process"/>
    <property type="evidence" value="ECO:0007669"/>
    <property type="project" value="UniProtKB-UniRule"/>
</dbReference>